<sequence>MAPDGVDCEGFAGAADGFAGPALGAVLGDDADVGDTCDGVPAAGAADEPVGPQAAVASSPIPAVAATAAVLMVTGSVERRIV</sequence>
<gene>
    <name evidence="1" type="ORF">FCH28_04730</name>
</gene>
<evidence type="ECO:0000313" key="2">
    <source>
        <dbReference type="Proteomes" id="UP000308697"/>
    </source>
</evidence>
<dbReference type="RefSeq" id="WP_136738450.1">
    <property type="nucleotide sequence ID" value="NZ_SUMB01000002.1"/>
</dbReference>
<proteinExistence type="predicted"/>
<keyword evidence="2" id="KW-1185">Reference proteome</keyword>
<dbReference type="EMBL" id="SUMB01000002">
    <property type="protein sequence ID" value="TJZ56830.1"/>
    <property type="molecule type" value="Genomic_DNA"/>
</dbReference>
<protein>
    <submittedName>
        <fullName evidence="1">Uncharacterized protein</fullName>
    </submittedName>
</protein>
<comment type="caution">
    <text evidence="1">The sequence shown here is derived from an EMBL/GenBank/DDBJ whole genome shotgun (WGS) entry which is preliminary data.</text>
</comment>
<dbReference type="AlphaFoldDB" id="A0A4U0NQZ6"/>
<name>A0A4U0NQZ6_9ACTN</name>
<reference evidence="1 2" key="1">
    <citation type="submission" date="2019-04" db="EMBL/GenBank/DDBJ databases">
        <title>Streptomyces piniterrae sp. nov., a heliquinomycin-producing actinomycete isolated from rhizosphere soil of Pinus yunnanensis.</title>
        <authorList>
            <person name="Zhuang X."/>
            <person name="Zhao J."/>
        </authorList>
    </citation>
    <scope>NUCLEOTIDE SEQUENCE [LARGE SCALE GENOMIC DNA]</scope>
    <source>
        <strain evidence="2">jys28</strain>
    </source>
</reference>
<dbReference type="Proteomes" id="UP000308697">
    <property type="component" value="Unassembled WGS sequence"/>
</dbReference>
<accession>A0A4U0NQZ6</accession>
<evidence type="ECO:0000313" key="1">
    <source>
        <dbReference type="EMBL" id="TJZ56830.1"/>
    </source>
</evidence>
<organism evidence="1 2">
    <name type="scientific">Streptomyces piniterrae</name>
    <dbReference type="NCBI Taxonomy" id="2571125"/>
    <lineage>
        <taxon>Bacteria</taxon>
        <taxon>Bacillati</taxon>
        <taxon>Actinomycetota</taxon>
        <taxon>Actinomycetes</taxon>
        <taxon>Kitasatosporales</taxon>
        <taxon>Streptomycetaceae</taxon>
        <taxon>Streptomyces</taxon>
    </lineage>
</organism>